<dbReference type="AlphaFoldDB" id="A0A242KAR6"/>
<keyword evidence="1" id="KW-0472">Membrane</keyword>
<dbReference type="Proteomes" id="UP000195141">
    <property type="component" value="Chromosome"/>
</dbReference>
<keyword evidence="1" id="KW-1133">Transmembrane helix</keyword>
<keyword evidence="5" id="KW-1185">Reference proteome</keyword>
<evidence type="ECO:0000313" key="3">
    <source>
        <dbReference type="EMBL" id="OTP18261.1"/>
    </source>
</evidence>
<name>A0A242KAR6_9ENTE</name>
<evidence type="ECO:0000313" key="4">
    <source>
        <dbReference type="EMBL" id="WYJ88304.1"/>
    </source>
</evidence>
<protein>
    <recommendedName>
        <fullName evidence="2">YidE/YbjL duplication domain-containing protein</fullName>
    </recommendedName>
</protein>
<dbReference type="EMBL" id="CP147247">
    <property type="protein sequence ID" value="WYJ88304.1"/>
    <property type="molecule type" value="Genomic_DNA"/>
</dbReference>
<evidence type="ECO:0000259" key="2">
    <source>
        <dbReference type="Pfam" id="PF06826"/>
    </source>
</evidence>
<sequence>MLLLGAVITLLPHIASMYFGKYVLKLTTVENIGGLIGAGTKTASLNAITDETGSSIFSLTFTPAFAIGNILLTSMGPIMITLLQ</sequence>
<dbReference type="InterPro" id="IPR006512">
    <property type="entry name" value="YidE_YbjL"/>
</dbReference>
<evidence type="ECO:0000313" key="5">
    <source>
        <dbReference type="Proteomes" id="UP000195141"/>
    </source>
</evidence>
<reference evidence="4" key="3">
    <citation type="submission" date="2024-03" db="EMBL/GenBank/DDBJ databases">
        <title>The Genome Sequence of Enterococcus sp. DIV0242b.</title>
        <authorList>
            <consortium name="The Broad Institute Genomics Platform"/>
            <consortium name="The Broad Institute Microbial Omics Core"/>
            <consortium name="The Broad Institute Genomic Center for Infectious Diseases"/>
            <person name="Earl A."/>
            <person name="Manson A."/>
            <person name="Gilmore M."/>
            <person name="Schwartman J."/>
            <person name="Shea T."/>
            <person name="Abouelleil A."/>
            <person name="Cao P."/>
            <person name="Chapman S."/>
            <person name="Cusick C."/>
            <person name="Young S."/>
            <person name="Neafsey D."/>
            <person name="Nusbaum C."/>
            <person name="Birren B."/>
        </authorList>
    </citation>
    <scope>NUCLEOTIDE SEQUENCE</scope>
    <source>
        <strain evidence="4">9E7_DIV0242</strain>
    </source>
</reference>
<reference evidence="3" key="1">
    <citation type="submission" date="2017-05" db="EMBL/GenBank/DDBJ databases">
        <title>The Genome Sequence of Enterococcus sp. 9E7_DIV0242.</title>
        <authorList>
            <consortium name="The Broad Institute Genomics Platform"/>
            <consortium name="The Broad Institute Genomic Center for Infectious Diseases"/>
            <person name="Earl A."/>
            <person name="Manson A."/>
            <person name="Schwartman J."/>
            <person name="Gilmore M."/>
            <person name="Abouelleil A."/>
            <person name="Cao P."/>
            <person name="Chapman S."/>
            <person name="Cusick C."/>
            <person name="Shea T."/>
            <person name="Young S."/>
            <person name="Neafsey D."/>
            <person name="Nusbaum C."/>
            <person name="Birren B."/>
        </authorList>
    </citation>
    <scope>NUCLEOTIDE SEQUENCE [LARGE SCALE GENOMIC DNA]</scope>
    <source>
        <strain evidence="3">9E7_DIV0242</strain>
    </source>
</reference>
<organism evidence="3">
    <name type="scientific">Candidatus Enterococcus clewellii</name>
    <dbReference type="NCBI Taxonomy" id="1834193"/>
    <lineage>
        <taxon>Bacteria</taxon>
        <taxon>Bacillati</taxon>
        <taxon>Bacillota</taxon>
        <taxon>Bacilli</taxon>
        <taxon>Lactobacillales</taxon>
        <taxon>Enterococcaceae</taxon>
        <taxon>Enterococcus</taxon>
    </lineage>
</organism>
<accession>A0A242KAR6</accession>
<proteinExistence type="predicted"/>
<evidence type="ECO:0000256" key="1">
    <source>
        <dbReference type="SAM" id="Phobius"/>
    </source>
</evidence>
<reference evidence="4" key="2">
    <citation type="submission" date="2017-05" db="EMBL/GenBank/DDBJ databases">
        <authorList>
            <consortium name="The Broad Institute Genomics Platform"/>
            <consortium name="The Broad Institute Genomic Center for Infectious Diseases"/>
            <person name="Earl A."/>
            <person name="Manson A."/>
            <person name="Schwartman J."/>
            <person name="Gilmore M."/>
            <person name="Abouelleil A."/>
            <person name="Cao P."/>
            <person name="Chapman S."/>
            <person name="Cusick C."/>
            <person name="Shea T."/>
            <person name="Young S."/>
            <person name="Neafsey D."/>
            <person name="Nusbaum C."/>
            <person name="Birren B."/>
        </authorList>
    </citation>
    <scope>NUCLEOTIDE SEQUENCE</scope>
    <source>
        <strain evidence="4">9E7_DIV0242</strain>
    </source>
</reference>
<gene>
    <name evidence="4" type="ORF">A5888_000023</name>
    <name evidence="3" type="ORF">A5888_000075</name>
</gene>
<dbReference type="Pfam" id="PF06826">
    <property type="entry name" value="Asp-Al_Ex"/>
    <property type="match status" value="1"/>
</dbReference>
<keyword evidence="1" id="KW-0812">Transmembrane</keyword>
<feature type="domain" description="YidE/YbjL duplication" evidence="2">
    <location>
        <begin position="2"/>
        <end position="79"/>
    </location>
</feature>
<feature type="transmembrane region" description="Helical" evidence="1">
    <location>
        <begin position="64"/>
        <end position="83"/>
    </location>
</feature>
<dbReference type="EMBL" id="NGMM01000001">
    <property type="protein sequence ID" value="OTP18261.1"/>
    <property type="molecule type" value="Genomic_DNA"/>
</dbReference>